<feature type="domain" description="DUF4440" evidence="2">
    <location>
        <begin position="389"/>
        <end position="498"/>
    </location>
</feature>
<dbReference type="InterPro" id="IPR032710">
    <property type="entry name" value="NTF2-like_dom_sf"/>
</dbReference>
<gene>
    <name evidence="3" type="ORF">CA13_60260</name>
</gene>
<feature type="chain" id="PRO_5022720028" description="DUF4440 domain-containing protein" evidence="1">
    <location>
        <begin position="25"/>
        <end position="510"/>
    </location>
</feature>
<evidence type="ECO:0000313" key="3">
    <source>
        <dbReference type="EMBL" id="TWT84546.1"/>
    </source>
</evidence>
<dbReference type="Gene3D" id="3.10.450.50">
    <property type="match status" value="1"/>
</dbReference>
<dbReference type="Gene3D" id="3.60.60.10">
    <property type="entry name" value="Penicillin V Acylase, Chain A"/>
    <property type="match status" value="1"/>
</dbReference>
<sequence precursor="true">MKLNTLNLSIFALALFTVSSSVFAQNKIGDNLSYFHADRETAQTKVIVADFAGKSDVELAKYLSEMERGAAPQNVIDGFKVAVENNRKIAPKYVAMMEQQAKLRGVPVHQLFAEASVEDWKVIQGVKEALGAGEEIESLNGCTTAAFNTGIVGQNNDLGLDHLTPDTTVIKTDTAIFLPTDGAHFQGMGKHVGIVLNVVVDTGGEEGLGKDNLVSTDAVFAAATGSKSIDDFKKKITGFTTIVPINFTVADDQGNHAAIRVSNDGLEIVNQRARGSASGNHSEQLKQELLKKMSLFEANDAFFDTFARESHALAFLDYCPELNVEAMQYLFSERPINLAKYNDKSFVTVETMIFDTVNGCAYVTGDNPRFTKYTKISLNGDSKSDEEAIAELVKMQDAALAASDRETLDRLIDDEGHFTTEDGKILNKQDYISDCLSHHSDSMQFETSDSVDVTVRVLGDTAIQTGTWIGTGKNDGKPFRIEKRSITIWIRRGSTWVLTEEQTFRVPSSD</sequence>
<evidence type="ECO:0000313" key="4">
    <source>
        <dbReference type="Proteomes" id="UP000315010"/>
    </source>
</evidence>
<feature type="signal peptide" evidence="1">
    <location>
        <begin position="1"/>
        <end position="24"/>
    </location>
</feature>
<evidence type="ECO:0000256" key="1">
    <source>
        <dbReference type="SAM" id="SignalP"/>
    </source>
</evidence>
<keyword evidence="1" id="KW-0732">Signal</keyword>
<name>A0A5C5ZBN9_9BACT</name>
<dbReference type="Pfam" id="PF14534">
    <property type="entry name" value="DUF4440"/>
    <property type="match status" value="1"/>
</dbReference>
<dbReference type="AlphaFoldDB" id="A0A5C5ZBN9"/>
<accession>A0A5C5ZBN9</accession>
<protein>
    <recommendedName>
        <fullName evidence="2">DUF4440 domain-containing protein</fullName>
    </recommendedName>
</protein>
<proteinExistence type="predicted"/>
<dbReference type="InterPro" id="IPR027843">
    <property type="entry name" value="DUF4440"/>
</dbReference>
<dbReference type="SUPFAM" id="SSF54427">
    <property type="entry name" value="NTF2-like"/>
    <property type="match status" value="1"/>
</dbReference>
<keyword evidence="4" id="KW-1185">Reference proteome</keyword>
<comment type="caution">
    <text evidence="3">The sequence shown here is derived from an EMBL/GenBank/DDBJ whole genome shotgun (WGS) entry which is preliminary data.</text>
</comment>
<dbReference type="RefSeq" id="WP_419194925.1">
    <property type="nucleotide sequence ID" value="NZ_SJPJ01000001.1"/>
</dbReference>
<dbReference type="Proteomes" id="UP000315010">
    <property type="component" value="Unassembled WGS sequence"/>
</dbReference>
<dbReference type="EMBL" id="SJPJ01000001">
    <property type="protein sequence ID" value="TWT84546.1"/>
    <property type="molecule type" value="Genomic_DNA"/>
</dbReference>
<organism evidence="3 4">
    <name type="scientific">Novipirellula herctigrandis</name>
    <dbReference type="NCBI Taxonomy" id="2527986"/>
    <lineage>
        <taxon>Bacteria</taxon>
        <taxon>Pseudomonadati</taxon>
        <taxon>Planctomycetota</taxon>
        <taxon>Planctomycetia</taxon>
        <taxon>Pirellulales</taxon>
        <taxon>Pirellulaceae</taxon>
        <taxon>Novipirellula</taxon>
    </lineage>
</organism>
<evidence type="ECO:0000259" key="2">
    <source>
        <dbReference type="Pfam" id="PF14534"/>
    </source>
</evidence>
<reference evidence="3 4" key="1">
    <citation type="submission" date="2019-02" db="EMBL/GenBank/DDBJ databases">
        <title>Deep-cultivation of Planctomycetes and their phenomic and genomic characterization uncovers novel biology.</title>
        <authorList>
            <person name="Wiegand S."/>
            <person name="Jogler M."/>
            <person name="Boedeker C."/>
            <person name="Pinto D."/>
            <person name="Vollmers J."/>
            <person name="Rivas-Marin E."/>
            <person name="Kohn T."/>
            <person name="Peeters S.H."/>
            <person name="Heuer A."/>
            <person name="Rast P."/>
            <person name="Oberbeckmann S."/>
            <person name="Bunk B."/>
            <person name="Jeske O."/>
            <person name="Meyerdierks A."/>
            <person name="Storesund J.E."/>
            <person name="Kallscheuer N."/>
            <person name="Luecker S."/>
            <person name="Lage O.M."/>
            <person name="Pohl T."/>
            <person name="Merkel B.J."/>
            <person name="Hornburger P."/>
            <person name="Mueller R.-W."/>
            <person name="Bruemmer F."/>
            <person name="Labrenz M."/>
            <person name="Spormann A.M."/>
            <person name="Op Den Camp H."/>
            <person name="Overmann J."/>
            <person name="Amann R."/>
            <person name="Jetten M.S.M."/>
            <person name="Mascher T."/>
            <person name="Medema M.H."/>
            <person name="Devos D.P."/>
            <person name="Kaster A.-K."/>
            <person name="Ovreas L."/>
            <person name="Rohde M."/>
            <person name="Galperin M.Y."/>
            <person name="Jogler C."/>
        </authorList>
    </citation>
    <scope>NUCLEOTIDE SEQUENCE [LARGE SCALE GENOMIC DNA]</scope>
    <source>
        <strain evidence="3 4">CA13</strain>
    </source>
</reference>